<feature type="compositionally biased region" description="Basic and acidic residues" evidence="1">
    <location>
        <begin position="144"/>
        <end position="161"/>
    </location>
</feature>
<feature type="signal peptide" evidence="2">
    <location>
        <begin position="1"/>
        <end position="19"/>
    </location>
</feature>
<sequence length="175" mass="19722">MKKLLTLLIAVGAIISVNAQTSRDEARRVILGQPKNTSKNTPNTSNPRDVILGGGNNGGNYPNTYPGNYPSGSRQAQIDQVNREYDSKIQSIRNNPYLTQAEKDRAIRQLENDRARRIREINGQNGNYSRKKGKKYDNDDNDDRYEGRHDNGKHLGWEKGRGNPHKNGGKGKYKD</sequence>
<evidence type="ECO:0000256" key="2">
    <source>
        <dbReference type="SAM" id="SignalP"/>
    </source>
</evidence>
<protein>
    <recommendedName>
        <fullName evidence="3">DUF1542 domain-containing protein</fullName>
    </recommendedName>
</protein>
<keyword evidence="5" id="KW-1185">Reference proteome</keyword>
<evidence type="ECO:0000256" key="1">
    <source>
        <dbReference type="SAM" id="MobiDB-lite"/>
    </source>
</evidence>
<feature type="compositionally biased region" description="Low complexity" evidence="1">
    <location>
        <begin position="59"/>
        <end position="70"/>
    </location>
</feature>
<feature type="compositionally biased region" description="Basic residues" evidence="1">
    <location>
        <begin position="162"/>
        <end position="175"/>
    </location>
</feature>
<organism evidence="4 5">
    <name type="scientific">Flavisolibacter ginsengisoli DSM 18119</name>
    <dbReference type="NCBI Taxonomy" id="1121884"/>
    <lineage>
        <taxon>Bacteria</taxon>
        <taxon>Pseudomonadati</taxon>
        <taxon>Bacteroidota</taxon>
        <taxon>Chitinophagia</taxon>
        <taxon>Chitinophagales</taxon>
        <taxon>Chitinophagaceae</taxon>
        <taxon>Flavisolibacter</taxon>
    </lineage>
</organism>
<keyword evidence="2" id="KW-0732">Signal</keyword>
<reference evidence="4 5" key="1">
    <citation type="submission" date="2016-11" db="EMBL/GenBank/DDBJ databases">
        <authorList>
            <person name="Jaros S."/>
            <person name="Januszkiewicz K."/>
            <person name="Wedrychowicz H."/>
        </authorList>
    </citation>
    <scope>NUCLEOTIDE SEQUENCE [LARGE SCALE GENOMIC DNA]</scope>
    <source>
        <strain evidence="4 5">DSM 18119</strain>
    </source>
</reference>
<dbReference type="OrthoDB" id="680681at2"/>
<feature type="region of interest" description="Disordered" evidence="1">
    <location>
        <begin position="32"/>
        <end position="74"/>
    </location>
</feature>
<dbReference type="STRING" id="1121884.SAMN02745131_03724"/>
<dbReference type="EMBL" id="FQUU01000021">
    <property type="protein sequence ID" value="SHF86426.1"/>
    <property type="molecule type" value="Genomic_DNA"/>
</dbReference>
<dbReference type="Proteomes" id="UP000184048">
    <property type="component" value="Unassembled WGS sequence"/>
</dbReference>
<dbReference type="InterPro" id="IPR011439">
    <property type="entry name" value="DUF1542"/>
</dbReference>
<evidence type="ECO:0000313" key="4">
    <source>
        <dbReference type="EMBL" id="SHF86426.1"/>
    </source>
</evidence>
<dbReference type="AlphaFoldDB" id="A0A1M5F4N8"/>
<accession>A0A1M5F4N8</accession>
<evidence type="ECO:0000259" key="3">
    <source>
        <dbReference type="Pfam" id="PF07564"/>
    </source>
</evidence>
<name>A0A1M5F4N8_9BACT</name>
<evidence type="ECO:0000313" key="5">
    <source>
        <dbReference type="Proteomes" id="UP000184048"/>
    </source>
</evidence>
<gene>
    <name evidence="4" type="ORF">SAMN02745131_03724</name>
</gene>
<feature type="compositionally biased region" description="Low complexity" evidence="1">
    <location>
        <begin position="34"/>
        <end position="47"/>
    </location>
</feature>
<feature type="domain" description="DUF1542" evidence="3">
    <location>
        <begin position="78"/>
        <end position="127"/>
    </location>
</feature>
<feature type="chain" id="PRO_5013041973" description="DUF1542 domain-containing protein" evidence="2">
    <location>
        <begin position="20"/>
        <end position="175"/>
    </location>
</feature>
<feature type="region of interest" description="Disordered" evidence="1">
    <location>
        <begin position="116"/>
        <end position="175"/>
    </location>
</feature>
<dbReference type="RefSeq" id="WP_072836846.1">
    <property type="nucleotide sequence ID" value="NZ_FQUU01000021.1"/>
</dbReference>
<dbReference type="Pfam" id="PF07564">
    <property type="entry name" value="DUF1542"/>
    <property type="match status" value="1"/>
</dbReference>
<proteinExistence type="predicted"/>